<evidence type="ECO:0000259" key="2">
    <source>
        <dbReference type="Pfam" id="PF01757"/>
    </source>
</evidence>
<feature type="transmembrane region" description="Helical" evidence="1">
    <location>
        <begin position="47"/>
        <end position="67"/>
    </location>
</feature>
<protein>
    <submittedName>
        <fullName evidence="3">Acyltransferase family protein</fullName>
    </submittedName>
</protein>
<evidence type="ECO:0000313" key="4">
    <source>
        <dbReference type="Proteomes" id="UP000440096"/>
    </source>
</evidence>
<dbReference type="InterPro" id="IPR002656">
    <property type="entry name" value="Acyl_transf_3_dom"/>
</dbReference>
<dbReference type="GO" id="GO:0016747">
    <property type="term" value="F:acyltransferase activity, transferring groups other than amino-acyl groups"/>
    <property type="evidence" value="ECO:0007669"/>
    <property type="project" value="InterPro"/>
</dbReference>
<keyword evidence="1" id="KW-1133">Transmembrane helix</keyword>
<evidence type="ECO:0000256" key="1">
    <source>
        <dbReference type="SAM" id="Phobius"/>
    </source>
</evidence>
<proteinExistence type="predicted"/>
<evidence type="ECO:0000313" key="3">
    <source>
        <dbReference type="EMBL" id="MTD58325.1"/>
    </source>
</evidence>
<feature type="transmembrane region" description="Helical" evidence="1">
    <location>
        <begin position="293"/>
        <end position="312"/>
    </location>
</feature>
<sequence>MRSCPKLHADSHVGFAWLRTIGALLIVLDHCWALLVSGRSTIFPPSWQIAPGYVALMGLFAMSGYQIQHSWARDPSWWRFGARRLLRILPPLVLVAAVTTFVVGPLVTEWPQGAYWSHPQTWRYFVGTSLVMLLQHRLPGVFDSNPFPYSANGSLWTLPMELLGYGLVLLLGVFLALGASRLVLLLLLAAIVYADTTLQADFLSQGKAASVLSIPLGSAASFLVPFVLGMVLHAFRDRIPLRPSIAAGLFVLWLALSQTSWDRYTLPVMAAYGSVTLAAHWPLRWGGAGDFVFGNYGISIWGFLVQQLIVLAGVREPWLLVVFSLPAAYLAGQLSWRFVEKPTLRLRKHLRPKRAVAPVPEPATLTPVAEPLSVPLSSGRDVA</sequence>
<feature type="transmembrane region" description="Helical" evidence="1">
    <location>
        <begin position="88"/>
        <end position="107"/>
    </location>
</feature>
<feature type="transmembrane region" description="Helical" evidence="1">
    <location>
        <begin position="212"/>
        <end position="232"/>
    </location>
</feature>
<keyword evidence="1" id="KW-0472">Membrane</keyword>
<feature type="transmembrane region" description="Helical" evidence="1">
    <location>
        <begin position="12"/>
        <end position="35"/>
    </location>
</feature>
<accession>A0A6N7Z9B2</accession>
<gene>
    <name evidence="3" type="ORF">GKO32_30735</name>
</gene>
<dbReference type="AlphaFoldDB" id="A0A6N7Z9B2"/>
<organism evidence="3 4">
    <name type="scientific">Amycolatopsis pithecellobii</name>
    <dbReference type="NCBI Taxonomy" id="664692"/>
    <lineage>
        <taxon>Bacteria</taxon>
        <taxon>Bacillati</taxon>
        <taxon>Actinomycetota</taxon>
        <taxon>Actinomycetes</taxon>
        <taxon>Pseudonocardiales</taxon>
        <taxon>Pseudonocardiaceae</taxon>
        <taxon>Amycolatopsis</taxon>
    </lineage>
</organism>
<dbReference type="Pfam" id="PF01757">
    <property type="entry name" value="Acyl_transf_3"/>
    <property type="match status" value="1"/>
</dbReference>
<feature type="transmembrane region" description="Helical" evidence="1">
    <location>
        <begin position="264"/>
        <end position="281"/>
    </location>
</feature>
<feature type="transmembrane region" description="Helical" evidence="1">
    <location>
        <begin position="239"/>
        <end position="258"/>
    </location>
</feature>
<dbReference type="RefSeq" id="WP_154760410.1">
    <property type="nucleotide sequence ID" value="NZ_WMBA01000065.1"/>
</dbReference>
<comment type="caution">
    <text evidence="3">The sequence shown here is derived from an EMBL/GenBank/DDBJ whole genome shotgun (WGS) entry which is preliminary data.</text>
</comment>
<feature type="transmembrane region" description="Helical" evidence="1">
    <location>
        <begin position="318"/>
        <end position="339"/>
    </location>
</feature>
<keyword evidence="3" id="KW-0808">Transferase</keyword>
<name>A0A6N7Z9B2_9PSEU</name>
<feature type="transmembrane region" description="Helical" evidence="1">
    <location>
        <begin position="162"/>
        <end position="192"/>
    </location>
</feature>
<keyword evidence="4" id="KW-1185">Reference proteome</keyword>
<dbReference type="EMBL" id="WMBA01000065">
    <property type="protein sequence ID" value="MTD58325.1"/>
    <property type="molecule type" value="Genomic_DNA"/>
</dbReference>
<dbReference type="OrthoDB" id="9796461at2"/>
<keyword evidence="1" id="KW-0812">Transmembrane</keyword>
<feature type="domain" description="Acyltransferase 3" evidence="2">
    <location>
        <begin position="15"/>
        <end position="286"/>
    </location>
</feature>
<dbReference type="Proteomes" id="UP000440096">
    <property type="component" value="Unassembled WGS sequence"/>
</dbReference>
<keyword evidence="3" id="KW-0012">Acyltransferase</keyword>
<reference evidence="3 4" key="1">
    <citation type="submission" date="2019-11" db="EMBL/GenBank/DDBJ databases">
        <title>Draft genome of Amycolatopsis RM579.</title>
        <authorList>
            <person name="Duangmal K."/>
            <person name="Mingma R."/>
        </authorList>
    </citation>
    <scope>NUCLEOTIDE SEQUENCE [LARGE SCALE GENOMIC DNA]</scope>
    <source>
        <strain evidence="3 4">RM579</strain>
    </source>
</reference>